<proteinExistence type="predicted"/>
<feature type="region of interest" description="Disordered" evidence="1">
    <location>
        <begin position="271"/>
        <end position="301"/>
    </location>
</feature>
<keyword evidence="3" id="KW-1185">Reference proteome</keyword>
<sequence length="429" mass="47369">MAAHPRTPPCAGASPLLANVTSSGSVLLHTPHKCKYAPFEVHVRHEASPSWSALAQWGTRLPLEVGVPRCHKGCFLRLHSLDAAQFAVRLGSINANATAYERALNVSVMSDETQLIETPFPEFPAPHPPAARLEMMLRPPLPSPYPESAADWTWKLVRTLHTERFQLRSQRMKAVEVSSTGSFLMLDVFPEDIYAYVSGPDVPEVLLELTIRASSLNVSGHHMDVRYGLWRQAVEGTKIHGAVDRKKLWPRQHESNDASATAIAAAQAASAHATAMRDGDDDDDDSEDTPEEDEAYDTLDADELADELGLELDVDDKRSEPVLKTIVLLLTGLMLLAGGRQLAQEYRSRRAAFGRNRYGRHCMPGVASAAGLSSIDGSSAFPQPSERKELDDTFQKMEFSSDPPSLRKKDSWWAATWDPFSRLGYSMNL</sequence>
<dbReference type="Proteomes" id="UP001515480">
    <property type="component" value="Unassembled WGS sequence"/>
</dbReference>
<protein>
    <submittedName>
        <fullName evidence="2">Uncharacterized protein</fullName>
    </submittedName>
</protein>
<name>A0AB34K511_PRYPA</name>
<accession>A0AB34K511</accession>
<feature type="compositionally biased region" description="Acidic residues" evidence="1">
    <location>
        <begin position="279"/>
        <end position="301"/>
    </location>
</feature>
<evidence type="ECO:0000313" key="2">
    <source>
        <dbReference type="EMBL" id="KAL1529371.1"/>
    </source>
</evidence>
<dbReference type="EMBL" id="JBGBPQ010000001">
    <property type="protein sequence ID" value="KAL1529371.1"/>
    <property type="molecule type" value="Genomic_DNA"/>
</dbReference>
<evidence type="ECO:0000313" key="3">
    <source>
        <dbReference type="Proteomes" id="UP001515480"/>
    </source>
</evidence>
<organism evidence="2 3">
    <name type="scientific">Prymnesium parvum</name>
    <name type="common">Toxic golden alga</name>
    <dbReference type="NCBI Taxonomy" id="97485"/>
    <lineage>
        <taxon>Eukaryota</taxon>
        <taxon>Haptista</taxon>
        <taxon>Haptophyta</taxon>
        <taxon>Prymnesiophyceae</taxon>
        <taxon>Prymnesiales</taxon>
        <taxon>Prymnesiaceae</taxon>
        <taxon>Prymnesium</taxon>
    </lineage>
</organism>
<gene>
    <name evidence="2" type="ORF">AB1Y20_000323</name>
</gene>
<reference evidence="2 3" key="1">
    <citation type="journal article" date="2024" name="Science">
        <title>Giant polyketide synthase enzymes in the biosynthesis of giant marine polyether toxins.</title>
        <authorList>
            <person name="Fallon T.R."/>
            <person name="Shende V.V."/>
            <person name="Wierzbicki I.H."/>
            <person name="Pendleton A.L."/>
            <person name="Watervoot N.F."/>
            <person name="Auber R.P."/>
            <person name="Gonzalez D.J."/>
            <person name="Wisecaver J.H."/>
            <person name="Moore B.S."/>
        </authorList>
    </citation>
    <scope>NUCLEOTIDE SEQUENCE [LARGE SCALE GENOMIC DNA]</scope>
    <source>
        <strain evidence="2 3">12B1</strain>
    </source>
</reference>
<dbReference type="AlphaFoldDB" id="A0AB34K511"/>
<evidence type="ECO:0000256" key="1">
    <source>
        <dbReference type="SAM" id="MobiDB-lite"/>
    </source>
</evidence>
<comment type="caution">
    <text evidence="2">The sequence shown here is derived from an EMBL/GenBank/DDBJ whole genome shotgun (WGS) entry which is preliminary data.</text>
</comment>